<keyword evidence="1" id="KW-0479">Metal-binding</keyword>
<feature type="compositionally biased region" description="Polar residues" evidence="2">
    <location>
        <begin position="25"/>
        <end position="34"/>
    </location>
</feature>
<evidence type="ECO:0000256" key="1">
    <source>
        <dbReference type="PROSITE-ProRule" id="PRU00325"/>
    </source>
</evidence>
<feature type="compositionally biased region" description="Basic and acidic residues" evidence="2">
    <location>
        <begin position="13"/>
        <end position="23"/>
    </location>
</feature>
<dbReference type="PROSITE" id="PS50966">
    <property type="entry name" value="ZF_SWIM"/>
    <property type="match status" value="1"/>
</dbReference>
<feature type="region of interest" description="Disordered" evidence="2">
    <location>
        <begin position="1"/>
        <end position="38"/>
    </location>
</feature>
<evidence type="ECO:0000313" key="5">
    <source>
        <dbReference type="Proteomes" id="UP000250583"/>
    </source>
</evidence>
<name>A0A329U9M0_9FIRM</name>
<proteinExistence type="predicted"/>
<evidence type="ECO:0000313" key="4">
    <source>
        <dbReference type="EMBL" id="RAW58169.1"/>
    </source>
</evidence>
<dbReference type="EMBL" id="PRLE01000005">
    <property type="protein sequence ID" value="RAW58169.1"/>
    <property type="molecule type" value="Genomic_DNA"/>
</dbReference>
<dbReference type="AlphaFoldDB" id="A0A329U9M0"/>
<keyword evidence="1" id="KW-0862">Zinc</keyword>
<sequence>MTMIPAFGPWTEHPADADEEKRLASAQQSKTSPLSVDKEHETGVFYGSGKEPYQTSLASCTCNDFVKRKKPCKHIFRLAMELGIIDAAYKTGRSTGERNEAQISFADSVALVEQLSDAAQNAIKDMLYYTSERIDDRQKPVTCHDLDLVPELRTSPLLHENPYPLAEVLNDLPKPLVVQILNAVHRDDKPKRNAAKAAIVEWLVRNVPMLATELPPCASFSFVEVFDKAQRDVYKYLHRKYDMETDWYSGVQYPAGSGLLNENELVFYFPDDRITAALTKRGFNRCLNGYTPTKSKS</sequence>
<evidence type="ECO:0000259" key="3">
    <source>
        <dbReference type="PROSITE" id="PS50966"/>
    </source>
</evidence>
<dbReference type="InterPro" id="IPR007527">
    <property type="entry name" value="Znf_SWIM"/>
</dbReference>
<gene>
    <name evidence="4" type="ORF">C4N22_09460</name>
</gene>
<feature type="domain" description="SWIM-type" evidence="3">
    <location>
        <begin position="45"/>
        <end position="83"/>
    </location>
</feature>
<evidence type="ECO:0000256" key="2">
    <source>
        <dbReference type="SAM" id="MobiDB-lite"/>
    </source>
</evidence>
<dbReference type="RefSeq" id="WP_112148787.1">
    <property type="nucleotide sequence ID" value="NZ_PRLE01000005.1"/>
</dbReference>
<comment type="caution">
    <text evidence="4">The sequence shown here is derived from an EMBL/GenBank/DDBJ whole genome shotgun (WGS) entry which is preliminary data.</text>
</comment>
<dbReference type="Pfam" id="PF04434">
    <property type="entry name" value="SWIM"/>
    <property type="match status" value="1"/>
</dbReference>
<dbReference type="GO" id="GO:0008270">
    <property type="term" value="F:zinc ion binding"/>
    <property type="evidence" value="ECO:0007669"/>
    <property type="project" value="UniProtKB-KW"/>
</dbReference>
<accession>A0A329U9M0</accession>
<reference evidence="4 5" key="1">
    <citation type="submission" date="2018-02" db="EMBL/GenBank/DDBJ databases">
        <title>Complete genome sequencing of Faecalibacterium prausnitzii strains isolated from the human gut.</title>
        <authorList>
            <person name="Fitzgerald B.C."/>
            <person name="Shkoporov A.N."/>
            <person name="Ross P.R."/>
            <person name="Hill C."/>
        </authorList>
    </citation>
    <scope>NUCLEOTIDE SEQUENCE [LARGE SCALE GENOMIC DNA]</scope>
    <source>
        <strain evidence="4 5">APC923/61-1</strain>
    </source>
</reference>
<protein>
    <recommendedName>
        <fullName evidence="3">SWIM-type domain-containing protein</fullName>
    </recommendedName>
</protein>
<organism evidence="4 5">
    <name type="scientific">Faecalibacterium prausnitzii</name>
    <dbReference type="NCBI Taxonomy" id="853"/>
    <lineage>
        <taxon>Bacteria</taxon>
        <taxon>Bacillati</taxon>
        <taxon>Bacillota</taxon>
        <taxon>Clostridia</taxon>
        <taxon>Eubacteriales</taxon>
        <taxon>Oscillospiraceae</taxon>
        <taxon>Faecalibacterium</taxon>
    </lineage>
</organism>
<keyword evidence="1" id="KW-0863">Zinc-finger</keyword>
<dbReference type="OrthoDB" id="1864112at2"/>
<dbReference type="Proteomes" id="UP000250583">
    <property type="component" value="Unassembled WGS sequence"/>
</dbReference>